<feature type="transmembrane region" description="Helical" evidence="2">
    <location>
        <begin position="159"/>
        <end position="177"/>
    </location>
</feature>
<reference evidence="4" key="3">
    <citation type="journal article" date="2005" name="PLoS Biol.">
        <title>The genomes of Oryza sativa: a history of duplications.</title>
        <authorList>
            <person name="Yu J."/>
            <person name="Wang J."/>
            <person name="Lin W."/>
            <person name="Li S."/>
            <person name="Li H."/>
            <person name="Zhou J."/>
            <person name="Ni P."/>
            <person name="Dong W."/>
            <person name="Hu S."/>
            <person name="Zeng C."/>
            <person name="Zhang J."/>
            <person name="Zhang Y."/>
            <person name="Li R."/>
            <person name="Xu Z."/>
            <person name="Li S."/>
            <person name="Li X."/>
            <person name="Zheng H."/>
            <person name="Cong L."/>
            <person name="Lin L."/>
            <person name="Yin J."/>
            <person name="Geng J."/>
            <person name="Li G."/>
            <person name="Shi J."/>
            <person name="Liu J."/>
            <person name="Lv H."/>
            <person name="Li J."/>
            <person name="Wang J."/>
            <person name="Deng Y."/>
            <person name="Ran L."/>
            <person name="Shi X."/>
            <person name="Wang X."/>
            <person name="Wu Q."/>
            <person name="Li C."/>
            <person name="Ren X."/>
            <person name="Wang J."/>
            <person name="Wang X."/>
            <person name="Li D."/>
            <person name="Liu D."/>
            <person name="Zhang X."/>
            <person name="Ji Z."/>
            <person name="Zhao W."/>
            <person name="Sun Y."/>
            <person name="Zhang Z."/>
            <person name="Bao J."/>
            <person name="Han Y."/>
            <person name="Dong L."/>
            <person name="Ji J."/>
            <person name="Chen P."/>
            <person name="Wu S."/>
            <person name="Liu J."/>
            <person name="Xiao Y."/>
            <person name="Bu D."/>
            <person name="Tan J."/>
            <person name="Yang L."/>
            <person name="Ye C."/>
            <person name="Zhang J."/>
            <person name="Xu J."/>
            <person name="Zhou Y."/>
            <person name="Yu Y."/>
            <person name="Zhang B."/>
            <person name="Zhuang S."/>
            <person name="Wei H."/>
            <person name="Liu B."/>
            <person name="Lei M."/>
            <person name="Yu H."/>
            <person name="Li Y."/>
            <person name="Xu H."/>
            <person name="Wei S."/>
            <person name="He X."/>
            <person name="Fang L."/>
            <person name="Zhang Z."/>
            <person name="Zhang Y."/>
            <person name="Huang X."/>
            <person name="Su Z."/>
            <person name="Tong W."/>
            <person name="Li J."/>
            <person name="Tong Z."/>
            <person name="Li S."/>
            <person name="Ye J."/>
            <person name="Wang L."/>
            <person name="Fang L."/>
            <person name="Lei T."/>
            <person name="Chen C."/>
            <person name="Chen H."/>
            <person name="Xu Z."/>
            <person name="Li H."/>
            <person name="Huang H."/>
            <person name="Zhang F."/>
            <person name="Xu H."/>
            <person name="Li N."/>
            <person name="Zhao C."/>
            <person name="Li S."/>
            <person name="Dong L."/>
            <person name="Huang Y."/>
            <person name="Li L."/>
            <person name="Xi Y."/>
            <person name="Qi Q."/>
            <person name="Li W."/>
            <person name="Zhang B."/>
            <person name="Hu W."/>
            <person name="Zhang Y."/>
            <person name="Tian X."/>
            <person name="Jiao Y."/>
            <person name="Liang X."/>
            <person name="Jin J."/>
            <person name="Gao L."/>
            <person name="Zheng W."/>
            <person name="Hao B."/>
            <person name="Liu S."/>
            <person name="Wang W."/>
            <person name="Yuan L."/>
            <person name="Cao M."/>
            <person name="McDermott J."/>
            <person name="Samudrala R."/>
            <person name="Wang J."/>
            <person name="Wong G.K."/>
            <person name="Yang H."/>
        </authorList>
    </citation>
    <scope>NUCLEOTIDE SEQUENCE [LARGE SCALE GENOMIC DNA]</scope>
</reference>
<protein>
    <submittedName>
        <fullName evidence="4">Uncharacterized protein</fullName>
    </submittedName>
</protein>
<feature type="region of interest" description="Disordered" evidence="1">
    <location>
        <begin position="1"/>
        <end position="53"/>
    </location>
</feature>
<organism evidence="4">
    <name type="scientific">Oryza sativa subsp. japonica</name>
    <name type="common">Rice</name>
    <dbReference type="NCBI Taxonomy" id="39947"/>
    <lineage>
        <taxon>Eukaryota</taxon>
        <taxon>Viridiplantae</taxon>
        <taxon>Streptophyta</taxon>
        <taxon>Embryophyta</taxon>
        <taxon>Tracheophyta</taxon>
        <taxon>Spermatophyta</taxon>
        <taxon>Magnoliopsida</taxon>
        <taxon>Liliopsida</taxon>
        <taxon>Poales</taxon>
        <taxon>Poaceae</taxon>
        <taxon>BOP clade</taxon>
        <taxon>Oryzoideae</taxon>
        <taxon>Oryzeae</taxon>
        <taxon>Oryzinae</taxon>
        <taxon>Oryza</taxon>
        <taxon>Oryza sativa</taxon>
    </lineage>
</organism>
<reference evidence="5" key="4">
    <citation type="journal article" date="2008" name="Nucleic Acids Res.">
        <title>The rice annotation project database (RAP-DB): 2008 update.</title>
        <authorList>
            <consortium name="The rice annotation project (RAP)"/>
        </authorList>
    </citation>
    <scope>GENOME REANNOTATION</scope>
    <source>
        <strain evidence="5">cv. Nipponbare</strain>
    </source>
</reference>
<evidence type="ECO:0000256" key="1">
    <source>
        <dbReference type="SAM" id="MobiDB-lite"/>
    </source>
</evidence>
<reference evidence="4" key="5">
    <citation type="submission" date="2008-12" db="EMBL/GenBank/DDBJ databases">
        <title>Improved gene annotation of the rice (Oryza sativa) genomes.</title>
        <authorList>
            <person name="Wang J."/>
            <person name="Li R."/>
            <person name="Fan W."/>
            <person name="Huang Q."/>
            <person name="Zhang J."/>
            <person name="Zhou Y."/>
            <person name="Hu Y."/>
            <person name="Zi S."/>
            <person name="Li J."/>
            <person name="Ni P."/>
            <person name="Zheng H."/>
            <person name="Zhang Y."/>
            <person name="Zhao M."/>
            <person name="Hao Q."/>
            <person name="McDermott J."/>
            <person name="Samudrala R."/>
            <person name="Kristiansen K."/>
            <person name="Wong G.K.-S."/>
        </authorList>
    </citation>
    <scope>NUCLEOTIDE SEQUENCE</scope>
</reference>
<feature type="compositionally biased region" description="Low complexity" evidence="1">
    <location>
        <begin position="18"/>
        <end position="44"/>
    </location>
</feature>
<dbReference type="EMBL" id="CM000139">
    <property type="protein sequence ID" value="EEE56923.1"/>
    <property type="molecule type" value="Genomic_DNA"/>
</dbReference>
<gene>
    <name evidence="4" type="ORF">OsJ_06601</name>
    <name evidence="3" type="ORF">P0533E11.33</name>
</gene>
<accession>Q6K7K7</accession>
<sequence>MRRSRSTPPCSTAPPSRPQTRPSSAASSRSTTSRASTSASSSRPLPRHVAPAPEIMFKLEAREREYVRKFLQERAAAAAAAGRGGAPTGDSRRDRPRVPRQRHRQAIHAPRQHLRQRRRQPRAAVVASPPGRGPHRAHRRSAPLTTMPSLRASSRRRRAGERAAAIFTFFLFFFRASGII</sequence>
<evidence type="ECO:0000256" key="2">
    <source>
        <dbReference type="SAM" id="Phobius"/>
    </source>
</evidence>
<dbReference type="Proteomes" id="UP000007752">
    <property type="component" value="Chromosome 2"/>
</dbReference>
<dbReference type="Proteomes" id="UP000000763">
    <property type="component" value="Chromosome 2"/>
</dbReference>
<keyword evidence="2" id="KW-1133">Transmembrane helix</keyword>
<reference evidence="5" key="2">
    <citation type="journal article" date="2005" name="Nature">
        <title>The map-based sequence of the rice genome.</title>
        <authorList>
            <consortium name="International rice genome sequencing project (IRGSP)"/>
            <person name="Matsumoto T."/>
            <person name="Wu J."/>
            <person name="Kanamori H."/>
            <person name="Katayose Y."/>
            <person name="Fujisawa M."/>
            <person name="Namiki N."/>
            <person name="Mizuno H."/>
            <person name="Yamamoto K."/>
            <person name="Antonio B.A."/>
            <person name="Baba T."/>
            <person name="Sakata K."/>
            <person name="Nagamura Y."/>
            <person name="Aoki H."/>
            <person name="Arikawa K."/>
            <person name="Arita K."/>
            <person name="Bito T."/>
            <person name="Chiden Y."/>
            <person name="Fujitsuka N."/>
            <person name="Fukunaka R."/>
            <person name="Hamada M."/>
            <person name="Harada C."/>
            <person name="Hayashi A."/>
            <person name="Hijishita S."/>
            <person name="Honda M."/>
            <person name="Hosokawa S."/>
            <person name="Ichikawa Y."/>
            <person name="Idonuma A."/>
            <person name="Iijima M."/>
            <person name="Ikeda M."/>
            <person name="Ikeno M."/>
            <person name="Ito K."/>
            <person name="Ito S."/>
            <person name="Ito T."/>
            <person name="Ito Y."/>
            <person name="Ito Y."/>
            <person name="Iwabuchi A."/>
            <person name="Kamiya K."/>
            <person name="Karasawa W."/>
            <person name="Kurita K."/>
            <person name="Katagiri S."/>
            <person name="Kikuta A."/>
            <person name="Kobayashi H."/>
            <person name="Kobayashi N."/>
            <person name="Machita K."/>
            <person name="Maehara T."/>
            <person name="Masukawa M."/>
            <person name="Mizubayashi T."/>
            <person name="Mukai Y."/>
            <person name="Nagasaki H."/>
            <person name="Nagata Y."/>
            <person name="Naito S."/>
            <person name="Nakashima M."/>
            <person name="Nakama Y."/>
            <person name="Nakamichi Y."/>
            <person name="Nakamura M."/>
            <person name="Meguro A."/>
            <person name="Negishi M."/>
            <person name="Ohta I."/>
            <person name="Ohta T."/>
            <person name="Okamoto M."/>
            <person name="Ono N."/>
            <person name="Saji S."/>
            <person name="Sakaguchi M."/>
            <person name="Sakai K."/>
            <person name="Shibata M."/>
            <person name="Shimokawa T."/>
            <person name="Song J."/>
            <person name="Takazaki Y."/>
            <person name="Terasawa K."/>
            <person name="Tsugane M."/>
            <person name="Tsuji K."/>
            <person name="Ueda S."/>
            <person name="Waki K."/>
            <person name="Yamagata H."/>
            <person name="Yamamoto M."/>
            <person name="Yamamoto S."/>
            <person name="Yamane H."/>
            <person name="Yoshiki S."/>
            <person name="Yoshihara R."/>
            <person name="Yukawa K."/>
            <person name="Zhong H."/>
            <person name="Yano M."/>
            <person name="Yuan Q."/>
            <person name="Ouyang S."/>
            <person name="Liu J."/>
            <person name="Jones K.M."/>
            <person name="Gansberger K."/>
            <person name="Moffat K."/>
            <person name="Hill J."/>
            <person name="Bera J."/>
            <person name="Fadrosh D."/>
            <person name="Jin S."/>
            <person name="Johri S."/>
            <person name="Kim M."/>
            <person name="Overton L."/>
            <person name="Reardon M."/>
            <person name="Tsitrin T."/>
            <person name="Vuong H."/>
            <person name="Weaver B."/>
            <person name="Ciecko A."/>
            <person name="Tallon L."/>
            <person name="Jackson J."/>
            <person name="Pai G."/>
            <person name="Aken S.V."/>
            <person name="Utterback T."/>
            <person name="Reidmuller S."/>
            <person name="Feldblyum T."/>
            <person name="Hsiao J."/>
            <person name="Zismann V."/>
            <person name="Iobst S."/>
            <person name="de Vazeille A.R."/>
            <person name="Buell C.R."/>
            <person name="Ying K."/>
            <person name="Li Y."/>
            <person name="Lu T."/>
            <person name="Huang Y."/>
            <person name="Zhao Q."/>
            <person name="Feng Q."/>
            <person name="Zhang L."/>
            <person name="Zhu J."/>
            <person name="Weng Q."/>
            <person name="Mu J."/>
            <person name="Lu Y."/>
            <person name="Fan D."/>
            <person name="Liu Y."/>
            <person name="Guan J."/>
            <person name="Zhang Y."/>
            <person name="Yu S."/>
            <person name="Liu X."/>
            <person name="Zhang Y."/>
            <person name="Hong G."/>
            <person name="Han B."/>
            <person name="Choisne N."/>
            <person name="Demange N."/>
            <person name="Orjeda G."/>
            <person name="Samain S."/>
            <person name="Cattolico L."/>
            <person name="Pelletier E."/>
            <person name="Couloux A."/>
            <person name="Segurens B."/>
            <person name="Wincker P."/>
            <person name="D'Hont A."/>
            <person name="Scarpelli C."/>
            <person name="Weissenbach J."/>
            <person name="Salanoubat M."/>
            <person name="Quetier F."/>
            <person name="Yu Y."/>
            <person name="Kim H.R."/>
            <person name="Rambo T."/>
            <person name="Currie J."/>
            <person name="Collura K."/>
            <person name="Luo M."/>
            <person name="Yang T."/>
            <person name="Ammiraju J.S.S."/>
            <person name="Engler F."/>
            <person name="Soderlund C."/>
            <person name="Wing R.A."/>
            <person name="Palmer L.E."/>
            <person name="de la Bastide M."/>
            <person name="Spiegel L."/>
            <person name="Nascimento L."/>
            <person name="Zutavern T."/>
            <person name="O'Shaughnessy A."/>
            <person name="Dike S."/>
            <person name="Dedhia N."/>
            <person name="Preston R."/>
            <person name="Balija V."/>
            <person name="McCombie W.R."/>
            <person name="Chow T."/>
            <person name="Chen H."/>
            <person name="Chung M."/>
            <person name="Chen C."/>
            <person name="Shaw J."/>
            <person name="Wu H."/>
            <person name="Hsiao K."/>
            <person name="Chao Y."/>
            <person name="Chu M."/>
            <person name="Cheng C."/>
            <person name="Hour A."/>
            <person name="Lee P."/>
            <person name="Lin S."/>
            <person name="Lin Y."/>
            <person name="Liou J."/>
            <person name="Liu S."/>
            <person name="Hsing Y."/>
            <person name="Raghuvanshi S."/>
            <person name="Mohanty A."/>
            <person name="Bharti A.K."/>
            <person name="Gaur A."/>
            <person name="Gupta V."/>
            <person name="Kumar D."/>
            <person name="Ravi V."/>
            <person name="Vij S."/>
            <person name="Kapur A."/>
            <person name="Khurana P."/>
            <person name="Khurana P."/>
            <person name="Khurana J.P."/>
            <person name="Tyagi A.K."/>
            <person name="Gaikwad K."/>
            <person name="Singh A."/>
            <person name="Dalal V."/>
            <person name="Srivastava S."/>
            <person name="Dixit A."/>
            <person name="Pal A.K."/>
            <person name="Ghazi I.A."/>
            <person name="Yadav M."/>
            <person name="Pandit A."/>
            <person name="Bhargava A."/>
            <person name="Sureshbabu K."/>
            <person name="Batra K."/>
            <person name="Sharma T.R."/>
            <person name="Mohapatra T."/>
            <person name="Singh N.K."/>
            <person name="Messing J."/>
            <person name="Nelson A.B."/>
            <person name="Fuks G."/>
            <person name="Kavchok S."/>
            <person name="Keizer G."/>
            <person name="Linton E."/>
            <person name="Llaca V."/>
            <person name="Song R."/>
            <person name="Tanyolac B."/>
            <person name="Young S."/>
            <person name="Ho-Il K."/>
            <person name="Hahn J.H."/>
            <person name="Sangsakoo G."/>
            <person name="Vanavichit A."/>
            <person name="de Mattos Luiz.A.T."/>
            <person name="Zimmer P.D."/>
            <person name="Malone G."/>
            <person name="Dellagostin O."/>
            <person name="de Oliveira A.C."/>
            <person name="Bevan M."/>
            <person name="Bancroft I."/>
            <person name="Minx P."/>
            <person name="Cordum H."/>
            <person name="Wilson R."/>
            <person name="Cheng Z."/>
            <person name="Jin W."/>
            <person name="Jiang J."/>
            <person name="Leong S.A."/>
            <person name="Iwama H."/>
            <person name="Gojobori T."/>
            <person name="Itoh T."/>
            <person name="Niimura Y."/>
            <person name="Fujii Y."/>
            <person name="Habara T."/>
            <person name="Sakai H."/>
            <person name="Sato Y."/>
            <person name="Wilson G."/>
            <person name="Kumar K."/>
            <person name="McCouch S."/>
            <person name="Juretic N."/>
            <person name="Hoen D."/>
            <person name="Wright S."/>
            <person name="Bruskiewich R."/>
            <person name="Bureau T."/>
            <person name="Miyao A."/>
            <person name="Hirochika H."/>
            <person name="Nishikawa T."/>
            <person name="Kadowaki K."/>
            <person name="Sugiura M."/>
            <person name="Burr B."/>
            <person name="Sasaki T."/>
        </authorList>
    </citation>
    <scope>NUCLEOTIDE SEQUENCE [LARGE SCALE GENOMIC DNA]</scope>
    <source>
        <strain evidence="5">cv. Nipponbare</strain>
    </source>
</reference>
<evidence type="ECO:0000313" key="5">
    <source>
        <dbReference type="Proteomes" id="UP000000763"/>
    </source>
</evidence>
<accession>B9EZT2</accession>
<dbReference type="EMBL" id="AP004816">
    <property type="protein sequence ID" value="BAD19502.1"/>
    <property type="molecule type" value="Genomic_DNA"/>
</dbReference>
<keyword evidence="2" id="KW-0812">Transmembrane</keyword>
<proteinExistence type="predicted"/>
<feature type="compositionally biased region" description="Polar residues" evidence="1">
    <location>
        <begin position="1"/>
        <end position="10"/>
    </location>
</feature>
<dbReference type="AlphaFoldDB" id="Q6K7K7"/>
<evidence type="ECO:0000313" key="4">
    <source>
        <dbReference type="EMBL" id="EEE56923.1"/>
    </source>
</evidence>
<feature type="compositionally biased region" description="Basic residues" evidence="1">
    <location>
        <begin position="98"/>
        <end position="121"/>
    </location>
</feature>
<name>Q6K7K7_ORYSJ</name>
<reference evidence="3" key="1">
    <citation type="submission" date="2002-03" db="EMBL/GenBank/DDBJ databases">
        <title>Oryza sativa nipponbare(GA3) genomic DNA, chromosome 2, PAC clone:P0533E11.</title>
        <authorList>
            <person name="Sasaki T."/>
            <person name="Matsumoto T."/>
            <person name="Yamamoto K."/>
        </authorList>
    </citation>
    <scope>NUCLEOTIDE SEQUENCE</scope>
</reference>
<feature type="region of interest" description="Disordered" evidence="1">
    <location>
        <begin position="75"/>
        <end position="156"/>
    </location>
</feature>
<keyword evidence="2" id="KW-0472">Membrane</keyword>
<evidence type="ECO:0000313" key="3">
    <source>
        <dbReference type="EMBL" id="BAD19502.1"/>
    </source>
</evidence>